<evidence type="ECO:0000256" key="4">
    <source>
        <dbReference type="ARBA" id="ARBA00023033"/>
    </source>
</evidence>
<dbReference type="InterPro" id="IPR050172">
    <property type="entry name" value="SsuD_RutA_monooxygenase"/>
</dbReference>
<proteinExistence type="predicted"/>
<dbReference type="EMBL" id="PDJK01000002">
    <property type="protein sequence ID" value="PFG47706.1"/>
    <property type="molecule type" value="Genomic_DNA"/>
</dbReference>
<keyword evidence="4" id="KW-0503">Monooxygenase</keyword>
<sequence length="290" mass="31446">MKLGLQIPDFTWSGGAASLGTDLAAVARTADEAGFEYLAVMDHFFQIGGVGPADNDMLEAYTTLGYLAAHTERAKLLTVITGVLYRHPGLLAKAITTLDVLSGGRAILGIGAGWNEQECRGLGFPFPPMKERFELLEENLQYVLQMWGAGDGPFTSKHFEAERLLNVPQALQRPRPPIMVGGGGETKTLRFVAKYGDACNIFNTPELEHKLNVLKQHCANEGRDYNEITKTAYHRLDIGASGEKTAELCRELERLHGLGVDAAIGSIPGVPDLRLIEKFGTDVIPAAAQL</sequence>
<name>A0A2A9FA84_9PSEU</name>
<dbReference type="InterPro" id="IPR036661">
    <property type="entry name" value="Luciferase-like_sf"/>
</dbReference>
<keyword evidence="2" id="KW-0288">FMN</keyword>
<gene>
    <name evidence="6" type="ORF">ATK36_2760</name>
</gene>
<dbReference type="GO" id="GO:0008726">
    <property type="term" value="F:alkanesulfonate monooxygenase activity"/>
    <property type="evidence" value="ECO:0007669"/>
    <property type="project" value="TreeGrafter"/>
</dbReference>
<dbReference type="Pfam" id="PF00296">
    <property type="entry name" value="Bac_luciferase"/>
    <property type="match status" value="1"/>
</dbReference>
<keyword evidence="1" id="KW-0285">Flavoprotein</keyword>
<keyword evidence="3" id="KW-0560">Oxidoreductase</keyword>
<dbReference type="InterPro" id="IPR019952">
    <property type="entry name" value="F420_OxRdatse_Rv1855c_pred"/>
</dbReference>
<dbReference type="Proteomes" id="UP000243542">
    <property type="component" value="Unassembled WGS sequence"/>
</dbReference>
<evidence type="ECO:0000313" key="7">
    <source>
        <dbReference type="Proteomes" id="UP000243542"/>
    </source>
</evidence>
<protein>
    <submittedName>
        <fullName evidence="6">F420-dependent oxidoreductase-like protein</fullName>
    </submittedName>
</protein>
<accession>A0A2A9FA84</accession>
<evidence type="ECO:0000256" key="3">
    <source>
        <dbReference type="ARBA" id="ARBA00023002"/>
    </source>
</evidence>
<evidence type="ECO:0000256" key="2">
    <source>
        <dbReference type="ARBA" id="ARBA00022643"/>
    </source>
</evidence>
<evidence type="ECO:0000313" key="6">
    <source>
        <dbReference type="EMBL" id="PFG47706.1"/>
    </source>
</evidence>
<dbReference type="GO" id="GO:0046306">
    <property type="term" value="P:alkanesulfonate catabolic process"/>
    <property type="evidence" value="ECO:0007669"/>
    <property type="project" value="TreeGrafter"/>
</dbReference>
<evidence type="ECO:0000259" key="5">
    <source>
        <dbReference type="Pfam" id="PF00296"/>
    </source>
</evidence>
<feature type="domain" description="Luciferase-like" evidence="5">
    <location>
        <begin position="4"/>
        <end position="245"/>
    </location>
</feature>
<dbReference type="Gene3D" id="3.20.20.30">
    <property type="entry name" value="Luciferase-like domain"/>
    <property type="match status" value="1"/>
</dbReference>
<dbReference type="SUPFAM" id="SSF51679">
    <property type="entry name" value="Bacterial luciferase-like"/>
    <property type="match status" value="1"/>
</dbReference>
<reference evidence="6 7" key="1">
    <citation type="submission" date="2017-10" db="EMBL/GenBank/DDBJ databases">
        <title>Sequencing the genomes of 1000 actinobacteria strains.</title>
        <authorList>
            <person name="Klenk H.-P."/>
        </authorList>
    </citation>
    <scope>NUCLEOTIDE SEQUENCE [LARGE SCALE GENOMIC DNA]</scope>
    <source>
        <strain evidence="6 7">DSM 46092</strain>
    </source>
</reference>
<dbReference type="RefSeq" id="WP_098511691.1">
    <property type="nucleotide sequence ID" value="NZ_JBIAKZ010000014.1"/>
</dbReference>
<dbReference type="PANTHER" id="PTHR42847:SF8">
    <property type="entry name" value="CONSERVED PROTEIN"/>
    <property type="match status" value="1"/>
</dbReference>
<evidence type="ECO:0000256" key="1">
    <source>
        <dbReference type="ARBA" id="ARBA00022630"/>
    </source>
</evidence>
<dbReference type="AlphaFoldDB" id="A0A2A9FA84"/>
<dbReference type="InterPro" id="IPR011251">
    <property type="entry name" value="Luciferase-like_dom"/>
</dbReference>
<comment type="caution">
    <text evidence="6">The sequence shown here is derived from an EMBL/GenBank/DDBJ whole genome shotgun (WGS) entry which is preliminary data.</text>
</comment>
<dbReference type="PANTHER" id="PTHR42847">
    <property type="entry name" value="ALKANESULFONATE MONOOXYGENASE"/>
    <property type="match status" value="1"/>
</dbReference>
<dbReference type="NCBIfam" id="TIGR03560">
    <property type="entry name" value="F420_Rv1855c"/>
    <property type="match status" value="1"/>
</dbReference>
<keyword evidence="7" id="KW-1185">Reference proteome</keyword>
<organism evidence="6 7">
    <name type="scientific">Amycolatopsis sulphurea</name>
    <dbReference type="NCBI Taxonomy" id="76022"/>
    <lineage>
        <taxon>Bacteria</taxon>
        <taxon>Bacillati</taxon>
        <taxon>Actinomycetota</taxon>
        <taxon>Actinomycetes</taxon>
        <taxon>Pseudonocardiales</taxon>
        <taxon>Pseudonocardiaceae</taxon>
        <taxon>Amycolatopsis</taxon>
    </lineage>
</organism>